<dbReference type="InterPro" id="IPR036217">
    <property type="entry name" value="MethylDNA_cys_MeTrfase_DNAb"/>
</dbReference>
<comment type="miscellaneous">
    <text evidence="9">This enzyme catalyzes only one turnover and therefore is not strictly catalytic. According to one definition, an enzyme is a biocatalyst that acts repeatedly and over many reaction cycles.</text>
</comment>
<dbReference type="GO" id="GO:0032259">
    <property type="term" value="P:methylation"/>
    <property type="evidence" value="ECO:0007669"/>
    <property type="project" value="UniProtKB-KW"/>
</dbReference>
<dbReference type="InterPro" id="IPR008332">
    <property type="entry name" value="MethylG_MeTrfase_N"/>
</dbReference>
<dbReference type="PROSITE" id="PS00374">
    <property type="entry name" value="MGMT"/>
    <property type="match status" value="1"/>
</dbReference>
<dbReference type="Pfam" id="PF02870">
    <property type="entry name" value="Methyltransf_1N"/>
    <property type="match status" value="1"/>
</dbReference>
<feature type="active site" description="Nucleophile; methyl group acceptor" evidence="9">
    <location>
        <position position="321"/>
    </location>
</feature>
<dbReference type="InterPro" id="IPR016221">
    <property type="entry name" value="Bifunct_regulatory_prot_Ada"/>
</dbReference>
<comment type="catalytic activity">
    <reaction evidence="1 9">
        <text>a 4-O-methyl-thymidine in DNA + L-cysteinyl-[protein] = a thymidine in DNA + S-methyl-L-cysteinyl-[protein]</text>
        <dbReference type="Rhea" id="RHEA:53428"/>
        <dbReference type="Rhea" id="RHEA-COMP:10131"/>
        <dbReference type="Rhea" id="RHEA-COMP:10132"/>
        <dbReference type="Rhea" id="RHEA-COMP:13555"/>
        <dbReference type="Rhea" id="RHEA-COMP:13556"/>
        <dbReference type="ChEBI" id="CHEBI:29950"/>
        <dbReference type="ChEBI" id="CHEBI:82612"/>
        <dbReference type="ChEBI" id="CHEBI:137386"/>
        <dbReference type="ChEBI" id="CHEBI:137387"/>
        <dbReference type="EC" id="2.1.1.63"/>
    </reaction>
</comment>
<comment type="subcellular location">
    <subcellularLocation>
        <location evidence="9">Cytoplasm</location>
    </subcellularLocation>
</comment>
<dbReference type="SMART" id="SM00342">
    <property type="entry name" value="HTH_ARAC"/>
    <property type="match status" value="1"/>
</dbReference>
<keyword evidence="3 9" id="KW-0489">Methyltransferase</keyword>
<reference evidence="11" key="1">
    <citation type="submission" date="2022-10" db="EMBL/GenBank/DDBJ databases">
        <title>Comparative genomics and taxonomic characterization of three novel marine species of genus Reichenbachiella exhibiting antioxidant and polysaccharide degradation activities.</title>
        <authorList>
            <person name="Muhammad N."/>
            <person name="Lee Y.-J."/>
            <person name="Ko J."/>
            <person name="Kim S.-G."/>
        </authorList>
    </citation>
    <scope>NUCLEOTIDE SEQUENCE</scope>
    <source>
        <strain evidence="11">Wsw4-B4</strain>
    </source>
</reference>
<dbReference type="InterPro" id="IPR023546">
    <property type="entry name" value="MGMT"/>
</dbReference>
<evidence type="ECO:0000256" key="7">
    <source>
        <dbReference type="ARBA" id="ARBA00023204"/>
    </source>
</evidence>
<dbReference type="NCBIfam" id="TIGR00589">
    <property type="entry name" value="ogt"/>
    <property type="match status" value="1"/>
</dbReference>
<dbReference type="EC" id="2.1.1.63" evidence="9"/>
<dbReference type="Gene3D" id="3.30.160.70">
    <property type="entry name" value="Methylated DNA-protein cysteine methyltransferase domain"/>
    <property type="match status" value="1"/>
</dbReference>
<evidence type="ECO:0000256" key="8">
    <source>
        <dbReference type="ARBA" id="ARBA00049348"/>
    </source>
</evidence>
<dbReference type="InterPro" id="IPR035451">
    <property type="entry name" value="Ada-like_dom_sf"/>
</dbReference>
<evidence type="ECO:0000259" key="10">
    <source>
        <dbReference type="PROSITE" id="PS01124"/>
    </source>
</evidence>
<dbReference type="Pfam" id="PF02805">
    <property type="entry name" value="Ada_Zn_binding"/>
    <property type="match status" value="1"/>
</dbReference>
<feature type="domain" description="HTH araC/xylS-type" evidence="10">
    <location>
        <begin position="111"/>
        <end position="184"/>
    </location>
</feature>
<evidence type="ECO:0000256" key="5">
    <source>
        <dbReference type="ARBA" id="ARBA00022763"/>
    </source>
</evidence>
<dbReference type="PIRSF" id="PIRSF000409">
    <property type="entry name" value="Ada"/>
    <property type="match status" value="1"/>
</dbReference>
<evidence type="ECO:0000256" key="2">
    <source>
        <dbReference type="ARBA" id="ARBA00022490"/>
    </source>
</evidence>
<dbReference type="HAMAP" id="MF_00772">
    <property type="entry name" value="OGT"/>
    <property type="match status" value="1"/>
</dbReference>
<dbReference type="PANTHER" id="PTHR10815:SF5">
    <property type="entry name" value="METHYLATED-DNA--PROTEIN-CYSTEINE METHYLTRANSFERASE"/>
    <property type="match status" value="1"/>
</dbReference>
<dbReference type="PROSITE" id="PS01124">
    <property type="entry name" value="HTH_ARAC_FAMILY_2"/>
    <property type="match status" value="1"/>
</dbReference>
<keyword evidence="2 9" id="KW-0963">Cytoplasm</keyword>
<dbReference type="InterPro" id="IPR036388">
    <property type="entry name" value="WH-like_DNA-bd_sf"/>
</dbReference>
<dbReference type="InterPro" id="IPR004026">
    <property type="entry name" value="Ada_DNA_repair_Zn-bd"/>
</dbReference>
<dbReference type="Gene3D" id="3.40.10.10">
    <property type="entry name" value="DNA Methylphosphotriester Repair Domain"/>
    <property type="match status" value="1"/>
</dbReference>
<evidence type="ECO:0000256" key="9">
    <source>
        <dbReference type="HAMAP-Rule" id="MF_00772"/>
    </source>
</evidence>
<evidence type="ECO:0000256" key="4">
    <source>
        <dbReference type="ARBA" id="ARBA00022679"/>
    </source>
</evidence>
<dbReference type="Pfam" id="PF01035">
    <property type="entry name" value="DNA_binding_1"/>
    <property type="match status" value="1"/>
</dbReference>
<dbReference type="InterPro" id="IPR001497">
    <property type="entry name" value="MethylDNA_cys_MeTrfase_AS"/>
</dbReference>
<dbReference type="InterPro" id="IPR036631">
    <property type="entry name" value="MGMT_N_sf"/>
</dbReference>
<gene>
    <name evidence="11" type="ORF">N7E81_05225</name>
</gene>
<evidence type="ECO:0000313" key="12">
    <source>
        <dbReference type="Proteomes" id="UP001062165"/>
    </source>
</evidence>
<evidence type="ECO:0000256" key="1">
    <source>
        <dbReference type="ARBA" id="ARBA00001286"/>
    </source>
</evidence>
<sequence>MTMQLSLLPNKETMYQALVSKDSTFEGVFFAAIKTTGIFCRPTCHARKPKAENVEYFGNSKEALDHGYRPCKVCHPMEMKGTVPIWLKPLLEEIEARPSIKINDQSLRDKGLDPARVRRWFKKNHGMTFQAYLRALRINNAFGQIRQGDQVIQSAYSNGFESLSGFLESFKNSTGFSPKESKYKNIISVTRIPTLLGPMIAGATAHGICLLEFTDRRMIETQVERLRKYLKAELIPGQSPFFEKLSEELHLYFEGKLQKFTVPLEIPGTDFQQKVWQVLQDIPYGYTRSYKEQAIAINNLKAIRAVATANGDNRISILIPCHRVIGSDGSMTGYGGGVWRKQWLLNLEQKTAG</sequence>
<dbReference type="InterPro" id="IPR018060">
    <property type="entry name" value="HTH_AraC"/>
</dbReference>
<accession>A0ABY6D3M2</accession>
<dbReference type="RefSeq" id="WP_263052229.1">
    <property type="nucleotide sequence ID" value="NZ_CP106735.1"/>
</dbReference>
<dbReference type="CDD" id="cd06445">
    <property type="entry name" value="ATase"/>
    <property type="match status" value="1"/>
</dbReference>
<keyword evidence="12" id="KW-1185">Reference proteome</keyword>
<dbReference type="Gene3D" id="1.10.10.10">
    <property type="entry name" value="Winged helix-like DNA-binding domain superfamily/Winged helix DNA-binding domain"/>
    <property type="match status" value="1"/>
</dbReference>
<keyword evidence="4 9" id="KW-0808">Transferase</keyword>
<dbReference type="SUPFAM" id="SSF46767">
    <property type="entry name" value="Methylated DNA-protein cysteine methyltransferase, C-terminal domain"/>
    <property type="match status" value="1"/>
</dbReference>
<dbReference type="InterPro" id="IPR014048">
    <property type="entry name" value="MethylDNA_cys_MeTrfase_DNA-bd"/>
</dbReference>
<comment type="similarity">
    <text evidence="9">Belongs to the MGMT family.</text>
</comment>
<evidence type="ECO:0000256" key="6">
    <source>
        <dbReference type="ARBA" id="ARBA00023159"/>
    </source>
</evidence>
<dbReference type="PANTHER" id="PTHR10815">
    <property type="entry name" value="METHYLATED-DNA--PROTEIN-CYSTEINE METHYLTRANSFERASE"/>
    <property type="match status" value="1"/>
</dbReference>
<organism evidence="11 12">
    <name type="scientific">Reichenbachiella carrageenanivorans</name>
    <dbReference type="NCBI Taxonomy" id="2979869"/>
    <lineage>
        <taxon>Bacteria</taxon>
        <taxon>Pseudomonadati</taxon>
        <taxon>Bacteroidota</taxon>
        <taxon>Cytophagia</taxon>
        <taxon>Cytophagales</taxon>
        <taxon>Reichenbachiellaceae</taxon>
        <taxon>Reichenbachiella</taxon>
    </lineage>
</organism>
<comment type="function">
    <text evidence="9">Involved in the cellular defense against the biological effects of O6-methylguanine (O6-MeG) and O4-methylthymine (O4-MeT) in DNA. Repairs the methylated nucleobase in DNA by stoichiometrically transferring the methyl group to a cysteine residue in the enzyme. This is a suicide reaction: the enzyme is irreversibly inactivated.</text>
</comment>
<proteinExistence type="inferred from homology"/>
<keyword evidence="6" id="KW-0010">Activator</keyword>
<name>A0ABY6D3M2_9BACT</name>
<evidence type="ECO:0000313" key="11">
    <source>
        <dbReference type="EMBL" id="UXX80499.1"/>
    </source>
</evidence>
<protein>
    <recommendedName>
        <fullName evidence="9">Methylated-DNA--protein-cysteine methyltransferase</fullName>
        <ecNumber evidence="9">2.1.1.63</ecNumber>
    </recommendedName>
    <alternativeName>
        <fullName evidence="9">6-O-methylguanine-DNA methyltransferase</fullName>
        <shortName evidence="9">MGMT</shortName>
    </alternativeName>
    <alternativeName>
        <fullName evidence="9">O-6-methylguanine-DNA-alkyltransferase</fullName>
    </alternativeName>
</protein>
<dbReference type="EMBL" id="CP106735">
    <property type="protein sequence ID" value="UXX80499.1"/>
    <property type="molecule type" value="Genomic_DNA"/>
</dbReference>
<keyword evidence="7 9" id="KW-0234">DNA repair</keyword>
<dbReference type="Proteomes" id="UP001062165">
    <property type="component" value="Chromosome"/>
</dbReference>
<evidence type="ECO:0000256" key="3">
    <source>
        <dbReference type="ARBA" id="ARBA00022603"/>
    </source>
</evidence>
<keyword evidence="5 9" id="KW-0227">DNA damage</keyword>
<dbReference type="SUPFAM" id="SSF53155">
    <property type="entry name" value="Methylated DNA-protein cysteine methyltransferase domain"/>
    <property type="match status" value="1"/>
</dbReference>
<dbReference type="GO" id="GO:0003908">
    <property type="term" value="F:methylated-DNA-[protein]-cysteine S-methyltransferase activity"/>
    <property type="evidence" value="ECO:0007669"/>
    <property type="project" value="UniProtKB-EC"/>
</dbReference>
<comment type="catalytic activity">
    <reaction evidence="8 9">
        <text>a 6-O-methyl-2'-deoxyguanosine in DNA + L-cysteinyl-[protein] = S-methyl-L-cysteinyl-[protein] + a 2'-deoxyguanosine in DNA</text>
        <dbReference type="Rhea" id="RHEA:24000"/>
        <dbReference type="Rhea" id="RHEA-COMP:10131"/>
        <dbReference type="Rhea" id="RHEA-COMP:10132"/>
        <dbReference type="Rhea" id="RHEA-COMP:11367"/>
        <dbReference type="Rhea" id="RHEA-COMP:11368"/>
        <dbReference type="ChEBI" id="CHEBI:29950"/>
        <dbReference type="ChEBI" id="CHEBI:82612"/>
        <dbReference type="ChEBI" id="CHEBI:85445"/>
        <dbReference type="ChEBI" id="CHEBI:85448"/>
        <dbReference type="EC" id="2.1.1.63"/>
    </reaction>
</comment>
<dbReference type="SUPFAM" id="SSF57884">
    <property type="entry name" value="Ada DNA repair protein, N-terminal domain (N-Ada 10)"/>
    <property type="match status" value="1"/>
</dbReference>
<dbReference type="Gene3D" id="1.10.10.60">
    <property type="entry name" value="Homeodomain-like"/>
    <property type="match status" value="1"/>
</dbReference>
<dbReference type="Pfam" id="PF12833">
    <property type="entry name" value="HTH_18"/>
    <property type="match status" value="1"/>
</dbReference>